<evidence type="ECO:0000313" key="2">
    <source>
        <dbReference type="EMBL" id="RCL75962.1"/>
    </source>
</evidence>
<dbReference type="EMBL" id="QOQF01000026">
    <property type="protein sequence ID" value="RCL75962.1"/>
    <property type="molecule type" value="Genomic_DNA"/>
</dbReference>
<name>A0A368DVR7_9PROT</name>
<dbReference type="InterPro" id="IPR003425">
    <property type="entry name" value="CCB3/YggT"/>
</dbReference>
<dbReference type="Pfam" id="PF02325">
    <property type="entry name" value="CCB3_YggT"/>
    <property type="match status" value="1"/>
</dbReference>
<comment type="caution">
    <text evidence="2">The sequence shown here is derived from an EMBL/GenBank/DDBJ whole genome shotgun (WGS) entry which is preliminary data.</text>
</comment>
<organism evidence="2 3">
    <name type="scientific">PS1 clade bacterium</name>
    <dbReference type="NCBI Taxonomy" id="2175152"/>
    <lineage>
        <taxon>Bacteria</taxon>
        <taxon>Pseudomonadati</taxon>
        <taxon>Pseudomonadota</taxon>
        <taxon>Alphaproteobacteria</taxon>
        <taxon>PS1 clade</taxon>
    </lineage>
</organism>
<dbReference type="GO" id="GO:0016020">
    <property type="term" value="C:membrane"/>
    <property type="evidence" value="ECO:0007669"/>
    <property type="project" value="InterPro"/>
</dbReference>
<protein>
    <submittedName>
        <fullName evidence="2">YggT family protein</fullName>
    </submittedName>
</protein>
<proteinExistence type="predicted"/>
<keyword evidence="1" id="KW-0812">Transmembrane</keyword>
<gene>
    <name evidence="2" type="ORF">DBW69_05785</name>
</gene>
<accession>A0A368DVR7</accession>
<reference evidence="2 3" key="1">
    <citation type="journal article" date="2018" name="Microbiome">
        <title>Fine metagenomic profile of the Mediterranean stratified and mixed water columns revealed by assembly and recruitment.</title>
        <authorList>
            <person name="Haro-Moreno J.M."/>
            <person name="Lopez-Perez M."/>
            <person name="De La Torre J.R."/>
            <person name="Picazo A."/>
            <person name="Camacho A."/>
            <person name="Rodriguez-Valera F."/>
        </authorList>
    </citation>
    <scope>NUCLEOTIDE SEQUENCE [LARGE SCALE GENOMIC DNA]</scope>
    <source>
        <strain evidence="2">MED-G55</strain>
    </source>
</reference>
<dbReference type="AlphaFoldDB" id="A0A368DVR7"/>
<evidence type="ECO:0000313" key="3">
    <source>
        <dbReference type="Proteomes" id="UP000252132"/>
    </source>
</evidence>
<keyword evidence="1" id="KW-0472">Membrane</keyword>
<keyword evidence="1" id="KW-1133">Transmembrane helix</keyword>
<evidence type="ECO:0000256" key="1">
    <source>
        <dbReference type="SAM" id="Phobius"/>
    </source>
</evidence>
<feature type="transmembrane region" description="Helical" evidence="1">
    <location>
        <begin position="12"/>
        <end position="34"/>
    </location>
</feature>
<feature type="transmembrane region" description="Helical" evidence="1">
    <location>
        <begin position="62"/>
        <end position="83"/>
    </location>
</feature>
<sequence>MLALLKLIDTIITLYIYVIIASAVMSWLLAFNVINIRNQFVYSFSQAVNSLTEPVYRRIRRFLPPLGGLDLSPVIIILGLMFLRDFMWEIFTPGGF</sequence>
<dbReference type="Proteomes" id="UP000252132">
    <property type="component" value="Unassembled WGS sequence"/>
</dbReference>